<dbReference type="Pfam" id="PF03083">
    <property type="entry name" value="MtN3_slv"/>
    <property type="match status" value="1"/>
</dbReference>
<dbReference type="EMBL" id="DS022304">
    <property type="protein sequence ID" value="OAJ40697.1"/>
    <property type="molecule type" value="Genomic_DNA"/>
</dbReference>
<keyword evidence="8 9" id="KW-0472">Membrane</keyword>
<feature type="transmembrane region" description="Helical" evidence="9">
    <location>
        <begin position="14"/>
        <end position="35"/>
    </location>
</feature>
<keyword evidence="7 9" id="KW-1133">Transmembrane helix</keyword>
<evidence type="ECO:0000256" key="2">
    <source>
        <dbReference type="ARBA" id="ARBA00007809"/>
    </source>
</evidence>
<evidence type="ECO:0000256" key="3">
    <source>
        <dbReference type="ARBA" id="ARBA00022448"/>
    </source>
</evidence>
<evidence type="ECO:0000256" key="8">
    <source>
        <dbReference type="ARBA" id="ARBA00023136"/>
    </source>
</evidence>
<dbReference type="OrthoDB" id="409725at2759"/>
<feature type="transmembrane region" description="Helical" evidence="9">
    <location>
        <begin position="41"/>
        <end position="59"/>
    </location>
</feature>
<organism evidence="10 11">
    <name type="scientific">Batrachochytrium dendrobatidis (strain JEL423)</name>
    <dbReference type="NCBI Taxonomy" id="403673"/>
    <lineage>
        <taxon>Eukaryota</taxon>
        <taxon>Fungi</taxon>
        <taxon>Fungi incertae sedis</taxon>
        <taxon>Chytridiomycota</taxon>
        <taxon>Chytridiomycota incertae sedis</taxon>
        <taxon>Chytridiomycetes</taxon>
        <taxon>Rhizophydiales</taxon>
        <taxon>Rhizophydiales incertae sedis</taxon>
        <taxon>Batrachochytrium</taxon>
    </lineage>
</organism>
<evidence type="ECO:0000256" key="4">
    <source>
        <dbReference type="ARBA" id="ARBA00022597"/>
    </source>
</evidence>
<dbReference type="Proteomes" id="UP000077115">
    <property type="component" value="Unassembled WGS sequence"/>
</dbReference>
<name>A0A177WKR8_BATDL</name>
<dbReference type="PANTHER" id="PTHR10791:SF224">
    <property type="entry name" value="SUGAR TRANSPORTER SWEET"/>
    <property type="match status" value="1"/>
</dbReference>
<dbReference type="VEuPathDB" id="FungiDB:BDEG_24402"/>
<evidence type="ECO:0000256" key="5">
    <source>
        <dbReference type="ARBA" id="ARBA00022692"/>
    </source>
</evidence>
<dbReference type="GO" id="GO:0016020">
    <property type="term" value="C:membrane"/>
    <property type="evidence" value="ECO:0007669"/>
    <property type="project" value="InterPro"/>
</dbReference>
<keyword evidence="4" id="KW-0762">Sugar transport</keyword>
<evidence type="ECO:0000256" key="1">
    <source>
        <dbReference type="ARBA" id="ARBA00004127"/>
    </source>
</evidence>
<sequence length="153" mass="16681">MAYRIAAPEFQSRALQILIGSSLLVFIGGVLGFIVLQGNEAGRIVMGLVCVVILAVFYCSPLSDFYNVIKKKDASSIDVYLAAASLVNGSLWTVYGLGSWNAYISAADPLEYQDTFIWSPNLLGVVLSLVQFVLLAIFARPKSHEFQVLRNAT</sequence>
<evidence type="ECO:0000313" key="11">
    <source>
        <dbReference type="Proteomes" id="UP000077115"/>
    </source>
</evidence>
<protein>
    <submittedName>
        <fullName evidence="10">Uncharacterized protein</fullName>
    </submittedName>
</protein>
<dbReference type="Gene3D" id="1.20.1280.290">
    <property type="match status" value="1"/>
</dbReference>
<evidence type="ECO:0000256" key="7">
    <source>
        <dbReference type="ARBA" id="ARBA00022989"/>
    </source>
</evidence>
<reference evidence="10 11" key="2">
    <citation type="submission" date="2016-05" db="EMBL/GenBank/DDBJ databases">
        <title>Lineage-specific infection strategies underlie the spectrum of fungal disease in amphibians.</title>
        <authorList>
            <person name="Cuomo C.A."/>
            <person name="Farrer R.A."/>
            <person name="James T."/>
            <person name="Longcore J."/>
            <person name="Birren B."/>
        </authorList>
    </citation>
    <scope>NUCLEOTIDE SEQUENCE [LARGE SCALE GENOMIC DNA]</scope>
    <source>
        <strain evidence="10 11">JEL423</strain>
    </source>
</reference>
<feature type="transmembrane region" description="Helical" evidence="9">
    <location>
        <begin position="79"/>
        <end position="97"/>
    </location>
</feature>
<reference evidence="10 11" key="1">
    <citation type="submission" date="2006-10" db="EMBL/GenBank/DDBJ databases">
        <title>The Genome Sequence of Batrachochytrium dendrobatidis JEL423.</title>
        <authorList>
            <consortium name="The Broad Institute Genome Sequencing Platform"/>
            <person name="Birren B."/>
            <person name="Lander E."/>
            <person name="Galagan J."/>
            <person name="Cuomo C."/>
            <person name="Devon K."/>
            <person name="Jaffe D."/>
            <person name="Butler J."/>
            <person name="Alvarez P."/>
            <person name="Gnerre S."/>
            <person name="Grabherr M."/>
            <person name="Kleber M."/>
            <person name="Mauceli E."/>
            <person name="Brockman W."/>
            <person name="Young S."/>
            <person name="LaButti K."/>
            <person name="Sykes S."/>
            <person name="DeCaprio D."/>
            <person name="Crawford M."/>
            <person name="Koehrsen M."/>
            <person name="Engels R."/>
            <person name="Montgomery P."/>
            <person name="Pearson M."/>
            <person name="Howarth C."/>
            <person name="Larson L."/>
            <person name="White J."/>
            <person name="O'Leary S."/>
            <person name="Kodira C."/>
            <person name="Zeng Q."/>
            <person name="Yandava C."/>
            <person name="Alvarado L."/>
            <person name="Longcore J."/>
            <person name="James T."/>
        </authorList>
    </citation>
    <scope>NUCLEOTIDE SEQUENCE [LARGE SCALE GENOMIC DNA]</scope>
    <source>
        <strain evidence="10 11">JEL423</strain>
    </source>
</reference>
<dbReference type="GO" id="GO:0012505">
    <property type="term" value="C:endomembrane system"/>
    <property type="evidence" value="ECO:0007669"/>
    <property type="project" value="UniProtKB-SubCell"/>
</dbReference>
<dbReference type="InterPro" id="IPR004316">
    <property type="entry name" value="SWEET_rpt"/>
</dbReference>
<dbReference type="AlphaFoldDB" id="A0A177WKR8"/>
<evidence type="ECO:0000313" key="10">
    <source>
        <dbReference type="EMBL" id="OAJ40697.1"/>
    </source>
</evidence>
<proteinExistence type="inferred from homology"/>
<gene>
    <name evidence="10" type="ORF">BDEG_24402</name>
</gene>
<dbReference type="InterPro" id="IPR047664">
    <property type="entry name" value="SWEET"/>
</dbReference>
<accession>A0A177WKR8</accession>
<keyword evidence="5 9" id="KW-0812">Transmembrane</keyword>
<keyword evidence="6" id="KW-0677">Repeat</keyword>
<feature type="transmembrane region" description="Helical" evidence="9">
    <location>
        <begin position="117"/>
        <end position="139"/>
    </location>
</feature>
<dbReference type="GO" id="GO:0051119">
    <property type="term" value="F:sugar transmembrane transporter activity"/>
    <property type="evidence" value="ECO:0007669"/>
    <property type="project" value="InterPro"/>
</dbReference>
<comment type="similarity">
    <text evidence="2">Belongs to the SWEET sugar transporter family.</text>
</comment>
<evidence type="ECO:0000256" key="9">
    <source>
        <dbReference type="SAM" id="Phobius"/>
    </source>
</evidence>
<keyword evidence="3" id="KW-0813">Transport</keyword>
<evidence type="ECO:0000256" key="6">
    <source>
        <dbReference type="ARBA" id="ARBA00022737"/>
    </source>
</evidence>
<comment type="subcellular location">
    <subcellularLocation>
        <location evidence="1">Endomembrane system</location>
        <topology evidence="1">Multi-pass membrane protein</topology>
    </subcellularLocation>
</comment>
<dbReference type="PANTHER" id="PTHR10791">
    <property type="entry name" value="RAG1-ACTIVATING PROTEIN 1"/>
    <property type="match status" value="1"/>
</dbReference>